<dbReference type="RefSeq" id="WP_181825739.1">
    <property type="nucleotide sequence ID" value="NZ_JANBWW010000047.1"/>
</dbReference>
<organism evidence="1 2">
    <name type="scientific">Citrobacter portucalensis</name>
    <dbReference type="NCBI Taxonomy" id="1639133"/>
    <lineage>
        <taxon>Bacteria</taxon>
        <taxon>Pseudomonadati</taxon>
        <taxon>Pseudomonadota</taxon>
        <taxon>Gammaproteobacteria</taxon>
        <taxon>Enterobacterales</taxon>
        <taxon>Enterobacteriaceae</taxon>
        <taxon>Citrobacter</taxon>
        <taxon>Citrobacter freundii complex</taxon>
    </lineage>
</organism>
<dbReference type="EMBL" id="JANDBG010000018">
    <property type="protein sequence ID" value="MCX9003612.1"/>
    <property type="molecule type" value="Genomic_DNA"/>
</dbReference>
<reference evidence="1" key="1">
    <citation type="submission" date="2022-07" db="EMBL/GenBank/DDBJ databases">
        <title>Genome Sequence of Citrobacter portucalensis from Edible Snails.</title>
        <authorList>
            <person name="Okafor A.C."/>
            <person name="Ogbo F.C."/>
            <person name="Ruppitsch W."/>
            <person name="Allerberger F."/>
        </authorList>
    </citation>
    <scope>NUCLEOTIDE SEQUENCE</scope>
    <source>
        <strain evidence="1">Igbk 7</strain>
    </source>
</reference>
<dbReference type="AlphaFoldDB" id="A0AAW5WBS7"/>
<evidence type="ECO:0000313" key="2">
    <source>
        <dbReference type="Proteomes" id="UP001207430"/>
    </source>
</evidence>
<name>A0AAW5WBS7_9ENTR</name>
<sequence length="70" mass="8086">MNKSDTQDITLTLDRALYIASIQAHIDLEKLLADAIRDELPRLAAKRQQSLEEFINSETFKELLKLWGKD</sequence>
<proteinExistence type="predicted"/>
<evidence type="ECO:0000313" key="1">
    <source>
        <dbReference type="EMBL" id="MCX9003612.1"/>
    </source>
</evidence>
<comment type="caution">
    <text evidence="1">The sequence shown here is derived from an EMBL/GenBank/DDBJ whole genome shotgun (WGS) entry which is preliminary data.</text>
</comment>
<protein>
    <submittedName>
        <fullName evidence="1">Uncharacterized protein</fullName>
    </submittedName>
</protein>
<gene>
    <name evidence="1" type="ORF">NLN86_18405</name>
</gene>
<accession>A0AAW5WBS7</accession>
<dbReference type="Proteomes" id="UP001207430">
    <property type="component" value="Unassembled WGS sequence"/>
</dbReference>